<dbReference type="KEGG" id="lmv:Y193_02685"/>
<evidence type="ECO:0000313" key="2">
    <source>
        <dbReference type="EMBL" id="EAC7480070.1"/>
    </source>
</evidence>
<keyword evidence="2" id="KW-0378">Hydrolase</keyword>
<sequence>MTYHEVPHIVIKNNSQKGGYFFEDILTEEILTDVCRKVTGTSEYTVEFDNEGGYNKGRLATISYKGSKIYVSFSQAGKVEGRNYNFQSLTTALVRFYRGSRHSSRICFYFLPQEGNRETEYFSFMYRVMATAGVEFINDEQYLTQTIEKFANVQDIINARDRLREGKRNNNSSYLTKSEYGVAEIYAKTYGANKKEAVLISLAASHISKKIRIYEIREQNISVLPKPDKEALEMLPNVEIINTDMQIEIREFVGRNSLRSPRYIFNLLDRLGPKKCTLCDCEIPELIEGAHIWPVADIKADKSIPNDQKLNYAIDGHNGIWLCENHHKMFDEGLIRIEHDGTIRLKDDLNDNDKSFIITTTTNTLLPDGVISEEAEIYLAKRDEASTYEASNYITI</sequence>
<evidence type="ECO:0000313" key="5">
    <source>
        <dbReference type="Proteomes" id="UP000544530"/>
    </source>
</evidence>
<dbReference type="InterPro" id="IPR003615">
    <property type="entry name" value="HNH_nuc"/>
</dbReference>
<keyword evidence="2" id="KW-0255">Endonuclease</keyword>
<evidence type="ECO:0000259" key="1">
    <source>
        <dbReference type="Pfam" id="PF13391"/>
    </source>
</evidence>
<dbReference type="Proteomes" id="UP000544530">
    <property type="component" value="Unassembled WGS sequence"/>
</dbReference>
<gene>
    <name evidence="2" type="ORF">DQ70_05185</name>
    <name evidence="3" type="ORF">HZJ64_03015</name>
</gene>
<evidence type="ECO:0000313" key="4">
    <source>
        <dbReference type="Proteomes" id="UP000368512"/>
    </source>
</evidence>
<comment type="caution">
    <text evidence="2">The sequence shown here is derived from an EMBL/GenBank/DDBJ whole genome shotgun (WGS) entry which is preliminary data.</text>
</comment>
<organism evidence="2 4">
    <name type="scientific">Listeria monocytogenes</name>
    <dbReference type="NCBI Taxonomy" id="1639"/>
    <lineage>
        <taxon>Bacteria</taxon>
        <taxon>Bacillati</taxon>
        <taxon>Bacillota</taxon>
        <taxon>Bacilli</taxon>
        <taxon>Bacillales</taxon>
        <taxon>Listeriaceae</taxon>
        <taxon>Listeria</taxon>
    </lineage>
</organism>
<proteinExistence type="predicted"/>
<name>A0A5Z1J9I2_LISMN</name>
<reference evidence="2 4" key="1">
    <citation type="submission" date="2018-06" db="EMBL/GenBank/DDBJ databases">
        <authorList>
            <consortium name="GenomeTrakr: Next Generation Sequencing Network for Food Pathogen Tracability"/>
        </authorList>
    </citation>
    <scope>NUCLEOTIDE SEQUENCE [LARGE SCALE GENOMIC DNA]</scope>
    <source>
        <strain evidence="2 4">CFSAN008042</strain>
    </source>
</reference>
<evidence type="ECO:0000313" key="3">
    <source>
        <dbReference type="EMBL" id="NYA00792.1"/>
    </source>
</evidence>
<reference evidence="3 5" key="2">
    <citation type="submission" date="2020-06" db="EMBL/GenBank/DDBJ databases">
        <title>Two Listeria outbreaks in Switzerland in 2018 and 2020.</title>
        <authorList>
            <person name="Stevens M.J.A."/>
            <person name="Bloemberg G."/>
            <person name="Nusch-Inderbinnen M."/>
            <person name="Stephan R."/>
        </authorList>
    </citation>
    <scope>NUCLEOTIDE SEQUENCE [LARGE SCALE GENOMIC DNA]</scope>
    <source>
        <strain evidence="3 5">N18-0707</strain>
    </source>
</reference>
<dbReference type="EMBL" id="JACAVN010000002">
    <property type="protein sequence ID" value="NYA00792.1"/>
    <property type="molecule type" value="Genomic_DNA"/>
</dbReference>
<protein>
    <submittedName>
        <fullName evidence="2">HNH endonuclease</fullName>
    </submittedName>
</protein>
<dbReference type="RefSeq" id="WP_003726064.1">
    <property type="nucleotide sequence ID" value="NC_021827.1"/>
</dbReference>
<dbReference type="Pfam" id="PF13391">
    <property type="entry name" value="HNH_2"/>
    <property type="match status" value="1"/>
</dbReference>
<dbReference type="AlphaFoldDB" id="A0A5Z1J9I2"/>
<accession>A0A5Z1J9I2</accession>
<dbReference type="EMBL" id="AAAJWF010000003">
    <property type="protein sequence ID" value="EAC7480070.1"/>
    <property type="molecule type" value="Genomic_DNA"/>
</dbReference>
<dbReference type="GO" id="GO:0004519">
    <property type="term" value="F:endonuclease activity"/>
    <property type="evidence" value="ECO:0007669"/>
    <property type="project" value="UniProtKB-KW"/>
</dbReference>
<feature type="domain" description="HNH nuclease" evidence="1">
    <location>
        <begin position="276"/>
        <end position="337"/>
    </location>
</feature>
<dbReference type="Proteomes" id="UP000368512">
    <property type="component" value="Unassembled WGS sequence"/>
</dbReference>
<keyword evidence="2" id="KW-0540">Nuclease</keyword>